<dbReference type="PANTHER" id="PTHR48228:SF5">
    <property type="entry name" value="ALPHA-METHYLACYL-COA RACEMASE"/>
    <property type="match status" value="1"/>
</dbReference>
<reference evidence="2" key="1">
    <citation type="journal article" date="2019" name="Int. J. Syst. Evol. Microbiol.">
        <title>The Global Catalogue of Microorganisms (GCM) 10K type strain sequencing project: providing services to taxonomists for standard genome sequencing and annotation.</title>
        <authorList>
            <consortium name="The Broad Institute Genomics Platform"/>
            <consortium name="The Broad Institute Genome Sequencing Center for Infectious Disease"/>
            <person name="Wu L."/>
            <person name="Ma J."/>
        </authorList>
    </citation>
    <scope>NUCLEOTIDE SEQUENCE [LARGE SCALE GENOMIC DNA]</scope>
    <source>
        <strain evidence="2">KCTC 62195</strain>
    </source>
</reference>
<dbReference type="EMBL" id="JBHRSJ010000016">
    <property type="protein sequence ID" value="MFC2972404.1"/>
    <property type="molecule type" value="Genomic_DNA"/>
</dbReference>
<keyword evidence="1" id="KW-0808">Transferase</keyword>
<dbReference type="InterPro" id="IPR044855">
    <property type="entry name" value="CoA-Trfase_III_dom3_sf"/>
</dbReference>
<dbReference type="InterPro" id="IPR050509">
    <property type="entry name" value="CoA-transferase_III"/>
</dbReference>
<dbReference type="Pfam" id="PF02515">
    <property type="entry name" value="CoA_transf_3"/>
    <property type="match status" value="1"/>
</dbReference>
<evidence type="ECO:0000313" key="2">
    <source>
        <dbReference type="Proteomes" id="UP001595457"/>
    </source>
</evidence>
<organism evidence="1 2">
    <name type="scientific">Azotobacter bryophylli</name>
    <dbReference type="NCBI Taxonomy" id="1986537"/>
    <lineage>
        <taxon>Bacteria</taxon>
        <taxon>Pseudomonadati</taxon>
        <taxon>Pseudomonadota</taxon>
        <taxon>Gammaproteobacteria</taxon>
        <taxon>Pseudomonadales</taxon>
        <taxon>Pseudomonadaceae</taxon>
        <taxon>Azotobacter</taxon>
    </lineage>
</organism>
<dbReference type="GO" id="GO:0016740">
    <property type="term" value="F:transferase activity"/>
    <property type="evidence" value="ECO:0007669"/>
    <property type="project" value="UniProtKB-KW"/>
</dbReference>
<sequence length="365" mass="39040">MATNDEARQGPLVGLRVLEFAGIGPGPHCAMLLADMGAEVLRIEREGGNGWPNPVADRGRSVLALDIRSEAGRQRCLELADRADVLIEGFRPGVMERLGLGPEVLCARNPRLVYGRMTGWGQTGPLARAAGHDINYIALTGALAAIGGREGTAIPPLNLVGDFGGGSMFLAFGLLAALWERERSGLGQVVDAAIVDGVSSLMSFFAGGSLSLERQHSLLGGAAPYYRCYTCADGREIAVGPLEPQFYRELLERIEAPESLLQGREEPANWEVHGHCLAELFATRTREEWCALLEGSDACFAPVLSLSEAPEHPHMRARGVYREVGGTLQAAPAPCLSRTPGKARPSVRLDGEAWGWEEATARPPG</sequence>
<protein>
    <submittedName>
        <fullName evidence="1">CaiB/BaiF CoA transferase family protein</fullName>
    </submittedName>
</protein>
<dbReference type="PANTHER" id="PTHR48228">
    <property type="entry name" value="SUCCINYL-COA--D-CITRAMALATE COA-TRANSFERASE"/>
    <property type="match status" value="1"/>
</dbReference>
<gene>
    <name evidence="1" type="ORF">ACFOJE_09315</name>
</gene>
<name>A0ABV7ASC4_9GAMM</name>
<keyword evidence="2" id="KW-1185">Reference proteome</keyword>
<dbReference type="InterPro" id="IPR023606">
    <property type="entry name" value="CoA-Trfase_III_dom_1_sf"/>
</dbReference>
<dbReference type="RefSeq" id="WP_377814040.1">
    <property type="nucleotide sequence ID" value="NZ_JBHRSJ010000016.1"/>
</dbReference>
<dbReference type="SUPFAM" id="SSF89796">
    <property type="entry name" value="CoA-transferase family III (CaiB/BaiF)"/>
    <property type="match status" value="1"/>
</dbReference>
<dbReference type="Gene3D" id="3.30.1540.10">
    <property type="entry name" value="formyl-coa transferase, domain 3"/>
    <property type="match status" value="1"/>
</dbReference>
<accession>A0ABV7ASC4</accession>
<dbReference type="InterPro" id="IPR003673">
    <property type="entry name" value="CoA-Trfase_fam_III"/>
</dbReference>
<evidence type="ECO:0000313" key="1">
    <source>
        <dbReference type="EMBL" id="MFC2972404.1"/>
    </source>
</evidence>
<dbReference type="Gene3D" id="3.40.50.10540">
    <property type="entry name" value="Crotonobetainyl-coa:carnitine coa-transferase, domain 1"/>
    <property type="match status" value="1"/>
</dbReference>
<dbReference type="Proteomes" id="UP001595457">
    <property type="component" value="Unassembled WGS sequence"/>
</dbReference>
<proteinExistence type="predicted"/>
<comment type="caution">
    <text evidence="1">The sequence shown here is derived from an EMBL/GenBank/DDBJ whole genome shotgun (WGS) entry which is preliminary data.</text>
</comment>